<keyword evidence="2" id="KW-0413">Isomerase</keyword>
<dbReference type="Gene3D" id="3.10.450.50">
    <property type="match status" value="1"/>
</dbReference>
<dbReference type="Proteomes" id="UP000538666">
    <property type="component" value="Unassembled WGS sequence"/>
</dbReference>
<feature type="domain" description="DUF4440" evidence="1">
    <location>
        <begin position="17"/>
        <end position="117"/>
    </location>
</feature>
<sequence length="127" mass="13804">MSLPESIRASMSQTNQRFSTAVVENGNFDAIDDVYTMDARVLPPGAPTVEGRAAIKEFWRAAIAGMGLASATLTTVDAQLCGDDVVEIGEAELTLKGGQVISGKYLVHWKQEGGKWKWRSDIWNTNS</sequence>
<dbReference type="CDD" id="cd00531">
    <property type="entry name" value="NTF2_like"/>
    <property type="match status" value="1"/>
</dbReference>
<keyword evidence="3" id="KW-1185">Reference proteome</keyword>
<dbReference type="RefSeq" id="WP_050060424.1">
    <property type="nucleotide sequence ID" value="NZ_JACHEK010000010.1"/>
</dbReference>
<evidence type="ECO:0000313" key="2">
    <source>
        <dbReference type="EMBL" id="MBB6146534.1"/>
    </source>
</evidence>
<proteinExistence type="predicted"/>
<gene>
    <name evidence="2" type="ORF">HNQ77_004513</name>
</gene>
<dbReference type="EMBL" id="JACHEK010000010">
    <property type="protein sequence ID" value="MBB6146534.1"/>
    <property type="molecule type" value="Genomic_DNA"/>
</dbReference>
<comment type="caution">
    <text evidence="2">The sequence shown here is derived from an EMBL/GenBank/DDBJ whole genome shotgun (WGS) entry which is preliminary data.</text>
</comment>
<reference evidence="2 3" key="1">
    <citation type="submission" date="2020-08" db="EMBL/GenBank/DDBJ databases">
        <title>Genomic Encyclopedia of Type Strains, Phase IV (KMG-IV): sequencing the most valuable type-strain genomes for metagenomic binning, comparative biology and taxonomic classification.</title>
        <authorList>
            <person name="Goeker M."/>
        </authorList>
    </citation>
    <scope>NUCLEOTIDE SEQUENCE [LARGE SCALE GENOMIC DNA]</scope>
    <source>
        <strain evidence="2 3">DSM 103733</strain>
    </source>
</reference>
<name>A0A841K8A9_9BACT</name>
<dbReference type="Pfam" id="PF14534">
    <property type="entry name" value="DUF4440"/>
    <property type="match status" value="1"/>
</dbReference>
<protein>
    <submittedName>
        <fullName evidence="2">Ketosteroid isomerase-like protein</fullName>
    </submittedName>
</protein>
<evidence type="ECO:0000259" key="1">
    <source>
        <dbReference type="Pfam" id="PF14534"/>
    </source>
</evidence>
<accession>A0A841K8A9</accession>
<dbReference type="SUPFAM" id="SSF54427">
    <property type="entry name" value="NTF2-like"/>
    <property type="match status" value="1"/>
</dbReference>
<dbReference type="InterPro" id="IPR032710">
    <property type="entry name" value="NTF2-like_dom_sf"/>
</dbReference>
<dbReference type="AlphaFoldDB" id="A0A841K8A9"/>
<evidence type="ECO:0000313" key="3">
    <source>
        <dbReference type="Proteomes" id="UP000538666"/>
    </source>
</evidence>
<organism evidence="2 3">
    <name type="scientific">Silvibacterium bohemicum</name>
    <dbReference type="NCBI Taxonomy" id="1577686"/>
    <lineage>
        <taxon>Bacteria</taxon>
        <taxon>Pseudomonadati</taxon>
        <taxon>Acidobacteriota</taxon>
        <taxon>Terriglobia</taxon>
        <taxon>Terriglobales</taxon>
        <taxon>Acidobacteriaceae</taxon>
        <taxon>Silvibacterium</taxon>
    </lineage>
</organism>
<dbReference type="GO" id="GO:0016853">
    <property type="term" value="F:isomerase activity"/>
    <property type="evidence" value="ECO:0007669"/>
    <property type="project" value="UniProtKB-KW"/>
</dbReference>
<dbReference type="InterPro" id="IPR027843">
    <property type="entry name" value="DUF4440"/>
</dbReference>